<accession>A0ABS5IGM9</accession>
<organism evidence="1 2">
    <name type="scientific">Magnetospirillum sulfuroxidans</name>
    <dbReference type="NCBI Taxonomy" id="611300"/>
    <lineage>
        <taxon>Bacteria</taxon>
        <taxon>Pseudomonadati</taxon>
        <taxon>Pseudomonadota</taxon>
        <taxon>Alphaproteobacteria</taxon>
        <taxon>Rhodospirillales</taxon>
        <taxon>Rhodospirillaceae</taxon>
        <taxon>Magnetospirillum</taxon>
    </lineage>
</organism>
<name>A0ABS5IGM9_9PROT</name>
<evidence type="ECO:0000313" key="2">
    <source>
        <dbReference type="Proteomes" id="UP000680714"/>
    </source>
</evidence>
<protein>
    <submittedName>
        <fullName evidence="1">DUF4160 domain-containing protein</fullName>
    </submittedName>
</protein>
<gene>
    <name evidence="1" type="ORF">KEC16_17800</name>
</gene>
<comment type="caution">
    <text evidence="1">The sequence shown here is derived from an EMBL/GenBank/DDBJ whole genome shotgun (WGS) entry which is preliminary data.</text>
</comment>
<dbReference type="Proteomes" id="UP000680714">
    <property type="component" value="Unassembled WGS sequence"/>
</dbReference>
<dbReference type="RefSeq" id="WP_211551462.1">
    <property type="nucleotide sequence ID" value="NZ_JAGTUF010000026.1"/>
</dbReference>
<dbReference type="EMBL" id="JAGTUF010000026">
    <property type="protein sequence ID" value="MBR9973586.1"/>
    <property type="molecule type" value="Genomic_DNA"/>
</dbReference>
<evidence type="ECO:0000313" key="1">
    <source>
        <dbReference type="EMBL" id="MBR9973586.1"/>
    </source>
</evidence>
<reference evidence="1 2" key="1">
    <citation type="submission" date="2021-04" db="EMBL/GenBank/DDBJ databases">
        <title>Magnetospirillum sulfuroxidans sp. nov., a facultative chemolithoautotrophic sulfur-oxidizing alphaproteobacterium isolated from freshwater sediment and proposals for Paramagetospirillum gen. nov., and Magnetospirillaceae fam. nov.</title>
        <authorList>
            <person name="Koziaeva V."/>
            <person name="Geelhoed J.S."/>
            <person name="Sorokin D.Y."/>
            <person name="Grouzdev D.S."/>
        </authorList>
    </citation>
    <scope>NUCLEOTIDE SEQUENCE [LARGE SCALE GENOMIC DNA]</scope>
    <source>
        <strain evidence="1 2">J10</strain>
    </source>
</reference>
<sequence length="125" mass="13762">MMSVRLSEILVAVQETVAMPTLTPEDTGLPMAVCLLGRDGSPYGPKIGVSPKHGKRLTMNTMVSISISNDPKIVGGGWLPNPDLRLVRAWVLLNMDVLLRHWRHELPSTDMLAALRLLGEVRGRK</sequence>
<proteinExistence type="predicted"/>
<keyword evidence="2" id="KW-1185">Reference proteome</keyword>